<dbReference type="Gene3D" id="3.30.40.10">
    <property type="entry name" value="Zinc/RING finger domain, C3HC4 (zinc finger)"/>
    <property type="match status" value="1"/>
</dbReference>
<evidence type="ECO:0000313" key="9">
    <source>
        <dbReference type="WBParaSite" id="MBELARI_LOCUS12201"/>
    </source>
</evidence>
<dbReference type="GO" id="GO:0008270">
    <property type="term" value="F:zinc ion binding"/>
    <property type="evidence" value="ECO:0007669"/>
    <property type="project" value="UniProtKB-KW"/>
</dbReference>
<name>A0AAF3EE00_9BILA</name>
<keyword evidence="3" id="KW-0862">Zinc</keyword>
<protein>
    <recommendedName>
        <fullName evidence="10">C-type lectin domain-containing protein</fullName>
    </recommendedName>
</protein>
<dbReference type="AlphaFoldDB" id="A0AAF3EE00"/>
<evidence type="ECO:0000256" key="2">
    <source>
        <dbReference type="ARBA" id="ARBA00022771"/>
    </source>
</evidence>
<dbReference type="InterPro" id="IPR027370">
    <property type="entry name" value="Znf-RING_euk"/>
</dbReference>
<evidence type="ECO:0000256" key="1">
    <source>
        <dbReference type="ARBA" id="ARBA00022723"/>
    </source>
</evidence>
<sequence>MKVFESLNCFLCKKPFARIANQPRSPRILNCGLAVCHECFEMEKAKSLATNFVAHLVGSYLFGNVRKHHCNYTCCYSNPNFAYYLIDILSQEESLALAPTKDGYVLEKPFQIPECPVCHEEYSITVEAKKSIVLACNHAICTECALNLRELNPNEVTRENEDIITCPLCRKGTDTKVNKAKNLLQDFLAELESMRGTCAECDKKYIVDEMLRCVDCKTEICAMCVFKNHRTHKACPLLGEKADEMFETLKSDSRNVIQKRIETLDQEANVFLSSKVGDCAYLDGSDRMWKITSCNEKHKWLCATNAIIPSTTAPPTTASDLGCAPPEQQPLYKCKKGWQYNPQTGYQYMVVIDQSYTNAESYCVNQGGHLVSIHSAAENDFVKNLCCTSACQTSHNNLYAFYLTGGIKTNGTFIWTDGSPFDYQHSICETDGEDNDIIYMMNFQGSSNLDRGLSAFTFSSPFLLFINLFLNVLTFYNT</sequence>
<accession>A0AAF3EE00</accession>
<organism evidence="8 9">
    <name type="scientific">Mesorhabditis belari</name>
    <dbReference type="NCBI Taxonomy" id="2138241"/>
    <lineage>
        <taxon>Eukaryota</taxon>
        <taxon>Metazoa</taxon>
        <taxon>Ecdysozoa</taxon>
        <taxon>Nematoda</taxon>
        <taxon>Chromadorea</taxon>
        <taxon>Rhabditida</taxon>
        <taxon>Rhabditina</taxon>
        <taxon>Rhabditomorpha</taxon>
        <taxon>Rhabditoidea</taxon>
        <taxon>Rhabditidae</taxon>
        <taxon>Mesorhabditinae</taxon>
        <taxon>Mesorhabditis</taxon>
    </lineage>
</organism>
<evidence type="ECO:0000259" key="6">
    <source>
        <dbReference type="PROSITE" id="PS50041"/>
    </source>
</evidence>
<dbReference type="SMART" id="SM00034">
    <property type="entry name" value="CLECT"/>
    <property type="match status" value="1"/>
</dbReference>
<dbReference type="InterPro" id="IPR001841">
    <property type="entry name" value="Znf_RING"/>
</dbReference>
<dbReference type="PROSITE" id="PS50041">
    <property type="entry name" value="C_TYPE_LECTIN_2"/>
    <property type="match status" value="1"/>
</dbReference>
<keyword evidence="5" id="KW-0812">Transmembrane</keyword>
<keyword evidence="2 4" id="KW-0863">Zinc-finger</keyword>
<dbReference type="InterPro" id="IPR016186">
    <property type="entry name" value="C-type_lectin-like/link_sf"/>
</dbReference>
<dbReference type="WBParaSite" id="MBELARI_LOCUS12201">
    <property type="protein sequence ID" value="MBELARI_LOCUS12201"/>
    <property type="gene ID" value="MBELARI_LOCUS12201"/>
</dbReference>
<evidence type="ECO:0000256" key="4">
    <source>
        <dbReference type="PROSITE-ProRule" id="PRU00175"/>
    </source>
</evidence>
<dbReference type="PROSITE" id="PS50089">
    <property type="entry name" value="ZF_RING_2"/>
    <property type="match status" value="1"/>
</dbReference>
<dbReference type="SUPFAM" id="SSF57850">
    <property type="entry name" value="RING/U-box"/>
    <property type="match status" value="1"/>
</dbReference>
<dbReference type="Gene3D" id="3.10.100.10">
    <property type="entry name" value="Mannose-Binding Protein A, subunit A"/>
    <property type="match status" value="1"/>
</dbReference>
<evidence type="ECO:0000259" key="7">
    <source>
        <dbReference type="PROSITE" id="PS50089"/>
    </source>
</evidence>
<keyword evidence="5" id="KW-0472">Membrane</keyword>
<proteinExistence type="predicted"/>
<feature type="domain" description="C-type lectin" evidence="6">
    <location>
        <begin position="343"/>
        <end position="425"/>
    </location>
</feature>
<dbReference type="PANTHER" id="PTHR22803">
    <property type="entry name" value="MANNOSE, PHOSPHOLIPASE, LECTIN RECEPTOR RELATED"/>
    <property type="match status" value="1"/>
</dbReference>
<evidence type="ECO:0000256" key="3">
    <source>
        <dbReference type="ARBA" id="ARBA00022833"/>
    </source>
</evidence>
<dbReference type="PROSITE" id="PS00518">
    <property type="entry name" value="ZF_RING_1"/>
    <property type="match status" value="1"/>
</dbReference>
<feature type="transmembrane region" description="Helical" evidence="5">
    <location>
        <begin position="453"/>
        <end position="476"/>
    </location>
</feature>
<keyword evidence="1" id="KW-0479">Metal-binding</keyword>
<dbReference type="SUPFAM" id="SSF56436">
    <property type="entry name" value="C-type lectin-like"/>
    <property type="match status" value="1"/>
</dbReference>
<dbReference type="InterPro" id="IPR050111">
    <property type="entry name" value="C-type_lectin/snaclec_domain"/>
</dbReference>
<dbReference type="InterPro" id="IPR013083">
    <property type="entry name" value="Znf_RING/FYVE/PHD"/>
</dbReference>
<dbReference type="InterPro" id="IPR016187">
    <property type="entry name" value="CTDL_fold"/>
</dbReference>
<evidence type="ECO:0000313" key="8">
    <source>
        <dbReference type="Proteomes" id="UP000887575"/>
    </source>
</evidence>
<dbReference type="CDD" id="cd00037">
    <property type="entry name" value="CLECT"/>
    <property type="match status" value="1"/>
</dbReference>
<feature type="domain" description="RING-type" evidence="7">
    <location>
        <begin position="115"/>
        <end position="170"/>
    </location>
</feature>
<reference evidence="9" key="1">
    <citation type="submission" date="2024-02" db="UniProtKB">
        <authorList>
            <consortium name="WormBaseParasite"/>
        </authorList>
    </citation>
    <scope>IDENTIFICATION</scope>
</reference>
<dbReference type="InterPro" id="IPR001304">
    <property type="entry name" value="C-type_lectin-like"/>
</dbReference>
<dbReference type="InterPro" id="IPR017907">
    <property type="entry name" value="Znf_RING_CS"/>
</dbReference>
<evidence type="ECO:0008006" key="10">
    <source>
        <dbReference type="Google" id="ProtNLM"/>
    </source>
</evidence>
<keyword evidence="8" id="KW-1185">Reference proteome</keyword>
<dbReference type="Proteomes" id="UP000887575">
    <property type="component" value="Unassembled WGS sequence"/>
</dbReference>
<dbReference type="SMART" id="SM00184">
    <property type="entry name" value="RING"/>
    <property type="match status" value="2"/>
</dbReference>
<evidence type="ECO:0000256" key="5">
    <source>
        <dbReference type="SAM" id="Phobius"/>
    </source>
</evidence>
<keyword evidence="5" id="KW-1133">Transmembrane helix</keyword>
<dbReference type="Pfam" id="PF13445">
    <property type="entry name" value="zf-RING_UBOX"/>
    <property type="match status" value="1"/>
</dbReference>
<dbReference type="Pfam" id="PF00059">
    <property type="entry name" value="Lectin_C"/>
    <property type="match status" value="1"/>
</dbReference>